<keyword evidence="2" id="KW-0812">Transmembrane</keyword>
<feature type="transmembrane region" description="Helical" evidence="2">
    <location>
        <begin position="109"/>
        <end position="133"/>
    </location>
</feature>
<protein>
    <submittedName>
        <fullName evidence="4">Uncharacterized protein DUF2510</fullName>
    </submittedName>
</protein>
<accession>A0A2M8W461</accession>
<dbReference type="InterPro" id="IPR018929">
    <property type="entry name" value="DUF2510"/>
</dbReference>
<dbReference type="Pfam" id="PF10708">
    <property type="entry name" value="DUF2510"/>
    <property type="match status" value="1"/>
</dbReference>
<evidence type="ECO:0000313" key="4">
    <source>
        <dbReference type="EMBL" id="PJI85715.1"/>
    </source>
</evidence>
<feature type="transmembrane region" description="Helical" evidence="2">
    <location>
        <begin position="79"/>
        <end position="103"/>
    </location>
</feature>
<dbReference type="EMBL" id="PGTZ01000011">
    <property type="protein sequence ID" value="PJI85715.1"/>
    <property type="molecule type" value="Genomic_DNA"/>
</dbReference>
<evidence type="ECO:0000313" key="5">
    <source>
        <dbReference type="Proteomes" id="UP000231586"/>
    </source>
</evidence>
<keyword evidence="2" id="KW-0472">Membrane</keyword>
<dbReference type="Proteomes" id="UP000231586">
    <property type="component" value="Unassembled WGS sequence"/>
</dbReference>
<reference evidence="4 5" key="1">
    <citation type="submission" date="2017-11" db="EMBL/GenBank/DDBJ databases">
        <title>Genomic Encyclopedia of Archaeal and Bacterial Type Strains, Phase II (KMG-II): From Individual Species to Whole Genera.</title>
        <authorList>
            <person name="Goeker M."/>
        </authorList>
    </citation>
    <scope>NUCLEOTIDE SEQUENCE [LARGE SCALE GENOMIC DNA]</scope>
    <source>
        <strain evidence="4 5">DSM 22413</strain>
    </source>
</reference>
<dbReference type="AlphaFoldDB" id="A0A2M8W461"/>
<comment type="caution">
    <text evidence="4">The sequence shown here is derived from an EMBL/GenBank/DDBJ whole genome shotgun (WGS) entry which is preliminary data.</text>
</comment>
<feature type="transmembrane region" description="Helical" evidence="2">
    <location>
        <begin position="145"/>
        <end position="168"/>
    </location>
</feature>
<evidence type="ECO:0000259" key="3">
    <source>
        <dbReference type="Pfam" id="PF10708"/>
    </source>
</evidence>
<sequence length="170" mass="17990">MTDAPHTLPPGSPALSDGPPARGWHPDPDGLPRLRWSDGDRWTARVAPRQRGLERLFVGTPKGWREDADLDSALGRNTYAWNAACQGVLQLCAVLFIGTTVLVTGAPTWWGALLGTGMTCTTLVVVWSGARGLERAATHGIGRSMAWFGLATGTIGAMASTAIVAVTLTR</sequence>
<evidence type="ECO:0000256" key="2">
    <source>
        <dbReference type="SAM" id="Phobius"/>
    </source>
</evidence>
<keyword evidence="5" id="KW-1185">Reference proteome</keyword>
<dbReference type="OrthoDB" id="5244233at2"/>
<gene>
    <name evidence="4" type="ORF">CLV34_2905</name>
</gene>
<feature type="domain" description="DUF2510" evidence="3">
    <location>
        <begin position="23"/>
        <end position="50"/>
    </location>
</feature>
<dbReference type="RefSeq" id="WP_100350987.1">
    <property type="nucleotide sequence ID" value="NZ_PGTZ01000011.1"/>
</dbReference>
<keyword evidence="2" id="KW-1133">Transmembrane helix</keyword>
<proteinExistence type="predicted"/>
<feature type="region of interest" description="Disordered" evidence="1">
    <location>
        <begin position="1"/>
        <end position="30"/>
    </location>
</feature>
<organism evidence="4 5">
    <name type="scientific">Luteimicrobium subarcticum</name>
    <dbReference type="NCBI Taxonomy" id="620910"/>
    <lineage>
        <taxon>Bacteria</taxon>
        <taxon>Bacillati</taxon>
        <taxon>Actinomycetota</taxon>
        <taxon>Actinomycetes</taxon>
        <taxon>Micrococcales</taxon>
        <taxon>Luteimicrobium</taxon>
    </lineage>
</organism>
<name>A0A2M8W461_9MICO</name>
<evidence type="ECO:0000256" key="1">
    <source>
        <dbReference type="SAM" id="MobiDB-lite"/>
    </source>
</evidence>